<sequence>MVMQVSMTMVSSVLLLVLLSFLSLNACKAQSQDSTPVYLYHNCSGSNTTANSAYQLNTRTLLNTFSSNSSAEFSNATEGASTTDTVRGLFMCRGDVLLELCRQCVRNATRRLLSECSLAKQGVIWYDECMVRYSNRSFFSTVDTRPRLGLLNTGNVSNQESFMKLLFRTINDTADEAANFSVGVKKYATKQANISAFQTLYCLAQCTPDLSREDCRRCLSGVIGDLPWCCQGKQGGRVLYPSCNIRYELYPFYRTIAASSPQPSPSPPLLLPPPTPSGGSSGISAGTIVAIAVPIAVAVLIFIVGICFFSRRARKKRHSVKEAKTAYDISTAESLQFDFGTIEAATNKFSAENKLGEGGFGEVYKGTLSSGREIAVKRLSKSSGQGGDEFKMEVEVVAKLQHRNLVRLLGFCLQGEEKILVYEYVPNKSLDCILFDPKRQRELDWTRRSKIIEGIARGIQYLHEDSRLRIIHRDLKASNVLLDGDMNPKISDFGMARIFGVDQTQGNTSRIVGTYGYMAPEYAMHGEFSVKSDVYSFGVLLMEIISGKKNSSFYQTDGAEDLMSYAWQLWKEGAHLELVDPILRESCNQNEVIRSIHIGLLCVQEDPDDRPTMATIVLMLDSNTVTLPTPKRPAFFVHSGTDANMPKELQFDQSIAKSIPMSVNEMSISEMDPR</sequence>
<dbReference type="SUPFAM" id="SSF56112">
    <property type="entry name" value="Protein kinase-like (PK-like)"/>
    <property type="match status" value="1"/>
</dbReference>
<dbReference type="PROSITE" id="PS00108">
    <property type="entry name" value="PROTEIN_KINASE_ST"/>
    <property type="match status" value="1"/>
</dbReference>
<evidence type="ECO:0000256" key="7">
    <source>
        <dbReference type="ARBA" id="ARBA00022737"/>
    </source>
</evidence>
<evidence type="ECO:0000256" key="9">
    <source>
        <dbReference type="ARBA" id="ARBA00022777"/>
    </source>
</evidence>
<name>A0ABD1NN11_9FABA</name>
<keyword evidence="5 18" id="KW-0812">Transmembrane</keyword>
<dbReference type="Gene3D" id="3.30.430.20">
    <property type="entry name" value="Gnk2 domain, C-X8-C-X2-C motif"/>
    <property type="match status" value="2"/>
</dbReference>
<comment type="catalytic activity">
    <reaction evidence="15">
        <text>L-seryl-[protein] + ATP = O-phospho-L-seryl-[protein] + ADP + H(+)</text>
        <dbReference type="Rhea" id="RHEA:17989"/>
        <dbReference type="Rhea" id="RHEA-COMP:9863"/>
        <dbReference type="Rhea" id="RHEA-COMP:11604"/>
        <dbReference type="ChEBI" id="CHEBI:15378"/>
        <dbReference type="ChEBI" id="CHEBI:29999"/>
        <dbReference type="ChEBI" id="CHEBI:30616"/>
        <dbReference type="ChEBI" id="CHEBI:83421"/>
        <dbReference type="ChEBI" id="CHEBI:456216"/>
    </reaction>
</comment>
<gene>
    <name evidence="22" type="ORF">Fmac_003525</name>
</gene>
<evidence type="ECO:0000256" key="11">
    <source>
        <dbReference type="ARBA" id="ARBA00022989"/>
    </source>
</evidence>
<keyword evidence="9" id="KW-0418">Kinase</keyword>
<keyword evidence="8 17" id="KW-0547">Nucleotide-binding</keyword>
<keyword evidence="2" id="KW-0723">Serine/threonine-protein kinase</keyword>
<reference evidence="22 23" key="1">
    <citation type="submission" date="2024-08" db="EMBL/GenBank/DDBJ databases">
        <title>Insights into the chromosomal genome structure of Flemingia macrophylla.</title>
        <authorList>
            <person name="Ding Y."/>
            <person name="Zhao Y."/>
            <person name="Bi W."/>
            <person name="Wu M."/>
            <person name="Zhao G."/>
            <person name="Gong Y."/>
            <person name="Li W."/>
            <person name="Zhang P."/>
        </authorList>
    </citation>
    <scope>NUCLEOTIDE SEQUENCE [LARGE SCALE GENOMIC DNA]</scope>
    <source>
        <strain evidence="22">DYQJB</strain>
        <tissue evidence="22">Leaf</tissue>
    </source>
</reference>
<dbReference type="PANTHER" id="PTHR27002:SF1050">
    <property type="entry name" value="CYSTEINE-RICH RECEPTOR-LIKE PROTEIN KINASE 5"/>
    <property type="match status" value="1"/>
</dbReference>
<evidence type="ECO:0000256" key="8">
    <source>
        <dbReference type="ARBA" id="ARBA00022741"/>
    </source>
</evidence>
<dbReference type="Pfam" id="PF01657">
    <property type="entry name" value="Stress-antifung"/>
    <property type="match status" value="2"/>
</dbReference>
<keyword evidence="23" id="KW-1185">Reference proteome</keyword>
<dbReference type="FunFam" id="3.30.200.20:FF:000727">
    <property type="entry name" value="Cysteine-rich RLK (RECEPTOR-like protein kinase) 23"/>
    <property type="match status" value="1"/>
</dbReference>
<evidence type="ECO:0000256" key="19">
    <source>
        <dbReference type="SAM" id="SignalP"/>
    </source>
</evidence>
<evidence type="ECO:0000259" key="21">
    <source>
        <dbReference type="PROSITE" id="PS51473"/>
    </source>
</evidence>
<keyword evidence="10 17" id="KW-0067">ATP-binding</keyword>
<evidence type="ECO:0000256" key="16">
    <source>
        <dbReference type="ARBA" id="ARBA00047951"/>
    </source>
</evidence>
<proteinExistence type="predicted"/>
<evidence type="ECO:0000256" key="10">
    <source>
        <dbReference type="ARBA" id="ARBA00022840"/>
    </source>
</evidence>
<organism evidence="22 23">
    <name type="scientific">Flemingia macrophylla</name>
    <dbReference type="NCBI Taxonomy" id="520843"/>
    <lineage>
        <taxon>Eukaryota</taxon>
        <taxon>Viridiplantae</taxon>
        <taxon>Streptophyta</taxon>
        <taxon>Embryophyta</taxon>
        <taxon>Tracheophyta</taxon>
        <taxon>Spermatophyta</taxon>
        <taxon>Magnoliopsida</taxon>
        <taxon>eudicotyledons</taxon>
        <taxon>Gunneridae</taxon>
        <taxon>Pentapetalae</taxon>
        <taxon>rosids</taxon>
        <taxon>fabids</taxon>
        <taxon>Fabales</taxon>
        <taxon>Fabaceae</taxon>
        <taxon>Papilionoideae</taxon>
        <taxon>50 kb inversion clade</taxon>
        <taxon>NPAAA clade</taxon>
        <taxon>indigoferoid/millettioid clade</taxon>
        <taxon>Phaseoleae</taxon>
        <taxon>Flemingia</taxon>
    </lineage>
</organism>
<dbReference type="Proteomes" id="UP001603857">
    <property type="component" value="Unassembled WGS sequence"/>
</dbReference>
<keyword evidence="14" id="KW-0325">Glycoprotein</keyword>
<evidence type="ECO:0000313" key="22">
    <source>
        <dbReference type="EMBL" id="KAL2349525.1"/>
    </source>
</evidence>
<dbReference type="GO" id="GO:0016020">
    <property type="term" value="C:membrane"/>
    <property type="evidence" value="ECO:0007669"/>
    <property type="project" value="UniProtKB-SubCell"/>
</dbReference>
<dbReference type="FunFam" id="1.10.510.10:FF:000129">
    <property type="entry name" value="cysteine-rich receptor-like protein kinase 10"/>
    <property type="match status" value="1"/>
</dbReference>
<dbReference type="InterPro" id="IPR021820">
    <property type="entry name" value="S-locus_recpt_kinase_C"/>
</dbReference>
<dbReference type="PROSITE" id="PS51473">
    <property type="entry name" value="GNK2"/>
    <property type="match status" value="2"/>
</dbReference>
<dbReference type="SMART" id="SM00220">
    <property type="entry name" value="S_TKc"/>
    <property type="match status" value="1"/>
</dbReference>
<evidence type="ECO:0000259" key="20">
    <source>
        <dbReference type="PROSITE" id="PS50011"/>
    </source>
</evidence>
<dbReference type="Gene3D" id="1.10.510.10">
    <property type="entry name" value="Transferase(Phosphotransferase) domain 1"/>
    <property type="match status" value="1"/>
</dbReference>
<dbReference type="InterPro" id="IPR038408">
    <property type="entry name" value="GNK2_sf"/>
</dbReference>
<feature type="transmembrane region" description="Helical" evidence="18">
    <location>
        <begin position="283"/>
        <end position="309"/>
    </location>
</feature>
<evidence type="ECO:0000256" key="3">
    <source>
        <dbReference type="ARBA" id="ARBA00022553"/>
    </source>
</evidence>
<keyword evidence="13" id="KW-0675">Receptor</keyword>
<evidence type="ECO:0000256" key="6">
    <source>
        <dbReference type="ARBA" id="ARBA00022729"/>
    </source>
</evidence>
<evidence type="ECO:0000256" key="2">
    <source>
        <dbReference type="ARBA" id="ARBA00022527"/>
    </source>
</evidence>
<feature type="chain" id="PRO_5044766865" description="Cysteine-rich receptor-like protein kinase 10" evidence="19">
    <location>
        <begin position="30"/>
        <end position="674"/>
    </location>
</feature>
<protein>
    <recommendedName>
        <fullName evidence="24">Cysteine-rich receptor-like protein kinase 10</fullName>
    </recommendedName>
</protein>
<dbReference type="Gene3D" id="3.30.200.20">
    <property type="entry name" value="Phosphorylase Kinase, domain 1"/>
    <property type="match status" value="1"/>
</dbReference>
<evidence type="ECO:0008006" key="24">
    <source>
        <dbReference type="Google" id="ProtNLM"/>
    </source>
</evidence>
<dbReference type="GO" id="GO:0006950">
    <property type="term" value="P:response to stress"/>
    <property type="evidence" value="ECO:0007669"/>
    <property type="project" value="UniProtKB-ARBA"/>
</dbReference>
<dbReference type="InterPro" id="IPR002902">
    <property type="entry name" value="GNK2"/>
</dbReference>
<keyword evidence="6 19" id="KW-0732">Signal</keyword>
<dbReference type="AlphaFoldDB" id="A0ABD1NN11"/>
<feature type="domain" description="Gnk2-homologous" evidence="21">
    <location>
        <begin position="36"/>
        <end position="138"/>
    </location>
</feature>
<dbReference type="GO" id="GO:0004674">
    <property type="term" value="F:protein serine/threonine kinase activity"/>
    <property type="evidence" value="ECO:0007669"/>
    <property type="project" value="UniProtKB-KW"/>
</dbReference>
<keyword evidence="7" id="KW-0677">Repeat</keyword>
<dbReference type="InterPro" id="IPR000719">
    <property type="entry name" value="Prot_kinase_dom"/>
</dbReference>
<dbReference type="CDD" id="cd23509">
    <property type="entry name" value="Gnk2-like"/>
    <property type="match status" value="2"/>
</dbReference>
<evidence type="ECO:0000313" key="23">
    <source>
        <dbReference type="Proteomes" id="UP001603857"/>
    </source>
</evidence>
<dbReference type="GO" id="GO:0005524">
    <property type="term" value="F:ATP binding"/>
    <property type="evidence" value="ECO:0007669"/>
    <property type="project" value="UniProtKB-UniRule"/>
</dbReference>
<dbReference type="PROSITE" id="PS00107">
    <property type="entry name" value="PROTEIN_KINASE_ATP"/>
    <property type="match status" value="1"/>
</dbReference>
<accession>A0ABD1NN11</accession>
<dbReference type="EMBL" id="JBGMDY010000001">
    <property type="protein sequence ID" value="KAL2349525.1"/>
    <property type="molecule type" value="Genomic_DNA"/>
</dbReference>
<dbReference type="Pfam" id="PF11883">
    <property type="entry name" value="DUF3403"/>
    <property type="match status" value="1"/>
</dbReference>
<dbReference type="PROSITE" id="PS50011">
    <property type="entry name" value="PROTEIN_KINASE_DOM"/>
    <property type="match status" value="1"/>
</dbReference>
<evidence type="ECO:0000256" key="13">
    <source>
        <dbReference type="ARBA" id="ARBA00023170"/>
    </source>
</evidence>
<keyword evidence="12 18" id="KW-0472">Membrane</keyword>
<feature type="binding site" evidence="17">
    <location>
        <position position="377"/>
    </location>
    <ligand>
        <name>ATP</name>
        <dbReference type="ChEBI" id="CHEBI:30616"/>
    </ligand>
</feature>
<evidence type="ECO:0000256" key="15">
    <source>
        <dbReference type="ARBA" id="ARBA00047558"/>
    </source>
</evidence>
<dbReference type="CDD" id="cd14066">
    <property type="entry name" value="STKc_IRAK"/>
    <property type="match status" value="1"/>
</dbReference>
<comment type="catalytic activity">
    <reaction evidence="16">
        <text>L-threonyl-[protein] + ATP = O-phospho-L-threonyl-[protein] + ADP + H(+)</text>
        <dbReference type="Rhea" id="RHEA:46608"/>
        <dbReference type="Rhea" id="RHEA-COMP:11060"/>
        <dbReference type="Rhea" id="RHEA-COMP:11605"/>
        <dbReference type="ChEBI" id="CHEBI:15378"/>
        <dbReference type="ChEBI" id="CHEBI:30013"/>
        <dbReference type="ChEBI" id="CHEBI:30616"/>
        <dbReference type="ChEBI" id="CHEBI:61977"/>
        <dbReference type="ChEBI" id="CHEBI:456216"/>
    </reaction>
</comment>
<evidence type="ECO:0000256" key="5">
    <source>
        <dbReference type="ARBA" id="ARBA00022692"/>
    </source>
</evidence>
<dbReference type="PANTHER" id="PTHR27002">
    <property type="entry name" value="RECEPTOR-LIKE SERINE/THREONINE-PROTEIN KINASE SD1-8"/>
    <property type="match status" value="1"/>
</dbReference>
<evidence type="ECO:0000256" key="18">
    <source>
        <dbReference type="SAM" id="Phobius"/>
    </source>
</evidence>
<dbReference type="InterPro" id="IPR017441">
    <property type="entry name" value="Protein_kinase_ATP_BS"/>
</dbReference>
<feature type="signal peptide" evidence="19">
    <location>
        <begin position="1"/>
        <end position="29"/>
    </location>
</feature>
<evidence type="ECO:0000256" key="1">
    <source>
        <dbReference type="ARBA" id="ARBA00004167"/>
    </source>
</evidence>
<comment type="caution">
    <text evidence="22">The sequence shown here is derived from an EMBL/GenBank/DDBJ whole genome shotgun (WGS) entry which is preliminary data.</text>
</comment>
<keyword evidence="4" id="KW-0808">Transferase</keyword>
<keyword evidence="11 18" id="KW-1133">Transmembrane helix</keyword>
<dbReference type="FunFam" id="3.30.430.20:FF:000012">
    <property type="entry name" value="Cysteine-rich receptor-like protein kinase 25"/>
    <property type="match status" value="1"/>
</dbReference>
<dbReference type="InterPro" id="IPR001245">
    <property type="entry name" value="Ser-Thr/Tyr_kinase_cat_dom"/>
</dbReference>
<dbReference type="InterPro" id="IPR011009">
    <property type="entry name" value="Kinase-like_dom_sf"/>
</dbReference>
<feature type="domain" description="Gnk2-homologous" evidence="21">
    <location>
        <begin position="144"/>
        <end position="252"/>
    </location>
</feature>
<evidence type="ECO:0000256" key="17">
    <source>
        <dbReference type="PROSITE-ProRule" id="PRU10141"/>
    </source>
</evidence>
<dbReference type="FunFam" id="3.30.430.20:FF:000013">
    <property type="entry name" value="Cysteine-rich RLK (RECEPTOR-like protein kinase) 23"/>
    <property type="match status" value="1"/>
</dbReference>
<dbReference type="InterPro" id="IPR008271">
    <property type="entry name" value="Ser/Thr_kinase_AS"/>
</dbReference>
<dbReference type="Pfam" id="PF07714">
    <property type="entry name" value="PK_Tyr_Ser-Thr"/>
    <property type="match status" value="1"/>
</dbReference>
<feature type="domain" description="Protein kinase" evidence="20">
    <location>
        <begin position="349"/>
        <end position="635"/>
    </location>
</feature>
<keyword evidence="3" id="KW-0597">Phosphoprotein</keyword>
<evidence type="ECO:0000256" key="4">
    <source>
        <dbReference type="ARBA" id="ARBA00022679"/>
    </source>
</evidence>
<comment type="subcellular location">
    <subcellularLocation>
        <location evidence="1">Membrane</location>
        <topology evidence="1">Single-pass membrane protein</topology>
    </subcellularLocation>
</comment>
<evidence type="ECO:0000256" key="14">
    <source>
        <dbReference type="ARBA" id="ARBA00023180"/>
    </source>
</evidence>
<evidence type="ECO:0000256" key="12">
    <source>
        <dbReference type="ARBA" id="ARBA00023136"/>
    </source>
</evidence>